<dbReference type="PANTHER" id="PTHR43124">
    <property type="entry name" value="PURINE EFFLUX PUMP PBUE"/>
    <property type="match status" value="1"/>
</dbReference>
<feature type="transmembrane region" description="Helical" evidence="6">
    <location>
        <begin position="237"/>
        <end position="264"/>
    </location>
</feature>
<keyword evidence="3 6" id="KW-0812">Transmembrane</keyword>
<gene>
    <name evidence="8" type="ORF">GGE06_001867</name>
</gene>
<evidence type="ECO:0000256" key="6">
    <source>
        <dbReference type="SAM" id="Phobius"/>
    </source>
</evidence>
<evidence type="ECO:0000256" key="4">
    <source>
        <dbReference type="ARBA" id="ARBA00022989"/>
    </source>
</evidence>
<organism evidence="8 9">
    <name type="scientific">Streptomyces nymphaeiformis</name>
    <dbReference type="NCBI Taxonomy" id="2663842"/>
    <lineage>
        <taxon>Bacteria</taxon>
        <taxon>Bacillati</taxon>
        <taxon>Actinomycetota</taxon>
        <taxon>Actinomycetes</taxon>
        <taxon>Kitasatosporales</taxon>
        <taxon>Streptomycetaceae</taxon>
        <taxon>Streptomyces</taxon>
    </lineage>
</organism>
<comment type="subcellular location">
    <subcellularLocation>
        <location evidence="1">Cell membrane</location>
        <topology evidence="1">Multi-pass membrane protein</topology>
    </subcellularLocation>
</comment>
<dbReference type="PANTHER" id="PTHR43124:SF3">
    <property type="entry name" value="CHLORAMPHENICOL EFFLUX PUMP RV0191"/>
    <property type="match status" value="1"/>
</dbReference>
<comment type="caution">
    <text evidence="8">The sequence shown here is derived from an EMBL/GenBank/DDBJ whole genome shotgun (WGS) entry which is preliminary data.</text>
</comment>
<feature type="transmembrane region" description="Helical" evidence="6">
    <location>
        <begin position="115"/>
        <end position="137"/>
    </location>
</feature>
<dbReference type="InterPro" id="IPR050189">
    <property type="entry name" value="MFS_Efflux_Transporters"/>
</dbReference>
<dbReference type="Pfam" id="PF07690">
    <property type="entry name" value="MFS_1"/>
    <property type="match status" value="1"/>
</dbReference>
<dbReference type="GO" id="GO:0005886">
    <property type="term" value="C:plasma membrane"/>
    <property type="evidence" value="ECO:0007669"/>
    <property type="project" value="UniProtKB-SubCell"/>
</dbReference>
<feature type="transmembrane region" description="Helical" evidence="6">
    <location>
        <begin position="149"/>
        <end position="168"/>
    </location>
</feature>
<dbReference type="Gene3D" id="1.20.1250.20">
    <property type="entry name" value="MFS general substrate transporter like domains"/>
    <property type="match status" value="1"/>
</dbReference>
<protein>
    <submittedName>
        <fullName evidence="8">Putative MFS family arabinose efflux permease</fullName>
    </submittedName>
</protein>
<feature type="transmembrane region" description="Helical" evidence="6">
    <location>
        <begin position="90"/>
        <end position="109"/>
    </location>
</feature>
<feature type="transmembrane region" description="Helical" evidence="6">
    <location>
        <begin position="276"/>
        <end position="296"/>
    </location>
</feature>
<evidence type="ECO:0000256" key="2">
    <source>
        <dbReference type="ARBA" id="ARBA00022475"/>
    </source>
</evidence>
<dbReference type="EMBL" id="JACHJY010000002">
    <property type="protein sequence ID" value="MBB4980959.1"/>
    <property type="molecule type" value="Genomic_DNA"/>
</dbReference>
<feature type="transmembrane region" description="Helical" evidence="6">
    <location>
        <begin position="56"/>
        <end position="83"/>
    </location>
</feature>
<keyword evidence="5 6" id="KW-0472">Membrane</keyword>
<evidence type="ECO:0000313" key="8">
    <source>
        <dbReference type="EMBL" id="MBB4980959.1"/>
    </source>
</evidence>
<feature type="transmembrane region" description="Helical" evidence="6">
    <location>
        <begin position="180"/>
        <end position="200"/>
    </location>
</feature>
<accession>A0A7W7X9Z2</accession>
<dbReference type="AlphaFoldDB" id="A0A7W7X9Z2"/>
<evidence type="ECO:0000256" key="5">
    <source>
        <dbReference type="ARBA" id="ARBA00023136"/>
    </source>
</evidence>
<dbReference type="PROSITE" id="PS50850">
    <property type="entry name" value="MFS"/>
    <property type="match status" value="1"/>
</dbReference>
<sequence length="446" mass="47604">MPELIHDPSRTGRAPNTRVPGRWRQLSLLGGAMLVDNTEAGMIGGLFPVIRQALGLSLGALGVLTAAGKLIGVITTPLWVWAAERWSRKAVLVLCAGMWGVWGIAAGFAQNFTQLLLFSTLLTAGYAGAHPIITTFVGDLFDSLSRGRAVGMLFGATALASSVFAALKGQLAGVEDGWRWGLWAIGTFSILFGLALWRFLRDPGRGASEPQLADLDPATRNATGLVNRRQVASLLKIPTLVVLLVSRLLSGHLLVFSFAVVFLVEVYGFTTQTASVVLMPLGIGYFAGTILGGLAADRAARLSPRHGLPAVLQGAQILFAALAFLGTQFHYGGIGLYALFFGLMGVAQGVNPGINRPMIMAVVPPELRPAAFTLYVSVFEAIAWALFGLGAGFLGDAIGLRPVFLWVLVILMLVNGAFLTLLHRTYARDTVRLQAELDQRREQALS</sequence>
<keyword evidence="9" id="KW-1185">Reference proteome</keyword>
<keyword evidence="4 6" id="KW-1133">Transmembrane helix</keyword>
<dbReference type="InterPro" id="IPR036259">
    <property type="entry name" value="MFS_trans_sf"/>
</dbReference>
<feature type="transmembrane region" description="Helical" evidence="6">
    <location>
        <begin position="371"/>
        <end position="391"/>
    </location>
</feature>
<dbReference type="GO" id="GO:0022857">
    <property type="term" value="F:transmembrane transporter activity"/>
    <property type="evidence" value="ECO:0007669"/>
    <property type="project" value="InterPro"/>
</dbReference>
<feature type="transmembrane region" description="Helical" evidence="6">
    <location>
        <begin position="331"/>
        <end position="350"/>
    </location>
</feature>
<dbReference type="Proteomes" id="UP000582643">
    <property type="component" value="Unassembled WGS sequence"/>
</dbReference>
<feature type="domain" description="Major facilitator superfamily (MFS) profile" evidence="7">
    <location>
        <begin position="25"/>
        <end position="426"/>
    </location>
</feature>
<evidence type="ECO:0000313" key="9">
    <source>
        <dbReference type="Proteomes" id="UP000582643"/>
    </source>
</evidence>
<dbReference type="SUPFAM" id="SSF103473">
    <property type="entry name" value="MFS general substrate transporter"/>
    <property type="match status" value="1"/>
</dbReference>
<reference evidence="8 9" key="1">
    <citation type="submission" date="2020-08" db="EMBL/GenBank/DDBJ databases">
        <title>Genomic Encyclopedia of Type Strains, Phase III (KMG-III): the genomes of soil and plant-associated and newly described type strains.</title>
        <authorList>
            <person name="Whitman W."/>
        </authorList>
    </citation>
    <scope>NUCLEOTIDE SEQUENCE [LARGE SCALE GENOMIC DNA]</scope>
    <source>
        <strain evidence="8 9">SFB5A</strain>
    </source>
</reference>
<dbReference type="InterPro" id="IPR011701">
    <property type="entry name" value="MFS"/>
</dbReference>
<dbReference type="RefSeq" id="WP_184930491.1">
    <property type="nucleotide sequence ID" value="NZ_JACHJY010000002.1"/>
</dbReference>
<evidence type="ECO:0000259" key="7">
    <source>
        <dbReference type="PROSITE" id="PS50850"/>
    </source>
</evidence>
<keyword evidence="2" id="KW-1003">Cell membrane</keyword>
<evidence type="ECO:0000256" key="3">
    <source>
        <dbReference type="ARBA" id="ARBA00022692"/>
    </source>
</evidence>
<name>A0A7W7X9Z2_9ACTN</name>
<evidence type="ECO:0000256" key="1">
    <source>
        <dbReference type="ARBA" id="ARBA00004651"/>
    </source>
</evidence>
<feature type="transmembrane region" description="Helical" evidence="6">
    <location>
        <begin position="403"/>
        <end position="422"/>
    </location>
</feature>
<dbReference type="InterPro" id="IPR020846">
    <property type="entry name" value="MFS_dom"/>
</dbReference>
<proteinExistence type="predicted"/>